<evidence type="ECO:0000256" key="3">
    <source>
        <dbReference type="ARBA" id="ARBA00022475"/>
    </source>
</evidence>
<dbReference type="PANTHER" id="PTHR43495:SF2">
    <property type="entry name" value="D-SERINE_D-ALANINE_GLYCINE TRANSPORTER"/>
    <property type="match status" value="1"/>
</dbReference>
<comment type="subcellular location">
    <subcellularLocation>
        <location evidence="1">Cell membrane</location>
        <topology evidence="1">Multi-pass membrane protein</topology>
    </subcellularLocation>
</comment>
<evidence type="ECO:0000256" key="7">
    <source>
        <dbReference type="ARBA" id="ARBA00023136"/>
    </source>
</evidence>
<evidence type="ECO:0000256" key="2">
    <source>
        <dbReference type="ARBA" id="ARBA00022448"/>
    </source>
</evidence>
<gene>
    <name evidence="10" type="ORF">LRN_0750</name>
</gene>
<name>A0A837DWY5_9LACO</name>
<dbReference type="EMBL" id="AWYA01000035">
    <property type="protein sequence ID" value="KIC05314.1"/>
    <property type="molecule type" value="Genomic_DNA"/>
</dbReference>
<keyword evidence="7 8" id="KW-0472">Membrane</keyword>
<evidence type="ECO:0000259" key="9">
    <source>
        <dbReference type="Pfam" id="PF00324"/>
    </source>
</evidence>
<organism evidence="10 11">
    <name type="scientific">Ligilactobacillus ruminis DPC 6832</name>
    <dbReference type="NCBI Taxonomy" id="1402208"/>
    <lineage>
        <taxon>Bacteria</taxon>
        <taxon>Bacillati</taxon>
        <taxon>Bacillota</taxon>
        <taxon>Bacilli</taxon>
        <taxon>Lactobacillales</taxon>
        <taxon>Lactobacillaceae</taxon>
        <taxon>Ligilactobacillus</taxon>
    </lineage>
</organism>
<evidence type="ECO:0000313" key="10">
    <source>
        <dbReference type="EMBL" id="KIC05314.1"/>
    </source>
</evidence>
<evidence type="ECO:0000256" key="4">
    <source>
        <dbReference type="ARBA" id="ARBA00022692"/>
    </source>
</evidence>
<proteinExistence type="predicted"/>
<evidence type="ECO:0000256" key="1">
    <source>
        <dbReference type="ARBA" id="ARBA00004651"/>
    </source>
</evidence>
<evidence type="ECO:0000256" key="6">
    <source>
        <dbReference type="ARBA" id="ARBA00022989"/>
    </source>
</evidence>
<feature type="transmembrane region" description="Helical" evidence="8">
    <location>
        <begin position="20"/>
        <end position="39"/>
    </location>
</feature>
<sequence>MEQINKDGTRRELTNFNVQMIALGGAIGTGLFLGAGQTIHRTGPSILRL</sequence>
<keyword evidence="3" id="KW-1003">Cell membrane</keyword>
<keyword evidence="2" id="KW-0813">Transport</keyword>
<keyword evidence="6 8" id="KW-1133">Transmembrane helix</keyword>
<dbReference type="Proteomes" id="UP000031011">
    <property type="component" value="Unassembled WGS sequence"/>
</dbReference>
<keyword evidence="4 8" id="KW-0812">Transmembrane</keyword>
<dbReference type="GO" id="GO:0006865">
    <property type="term" value="P:amino acid transport"/>
    <property type="evidence" value="ECO:0007669"/>
    <property type="project" value="UniProtKB-KW"/>
</dbReference>
<dbReference type="Pfam" id="PF00324">
    <property type="entry name" value="AA_permease"/>
    <property type="match status" value="1"/>
</dbReference>
<feature type="domain" description="Amino acid permease/ SLC12A" evidence="9">
    <location>
        <begin position="18"/>
        <end position="45"/>
    </location>
</feature>
<protein>
    <submittedName>
        <fullName evidence="10">Amino acid transport protein</fullName>
    </submittedName>
</protein>
<dbReference type="GO" id="GO:0055085">
    <property type="term" value="P:transmembrane transport"/>
    <property type="evidence" value="ECO:0007669"/>
    <property type="project" value="InterPro"/>
</dbReference>
<dbReference type="Gene3D" id="1.20.1740.10">
    <property type="entry name" value="Amino acid/polyamine transporter I"/>
    <property type="match status" value="1"/>
</dbReference>
<evidence type="ECO:0000256" key="8">
    <source>
        <dbReference type="SAM" id="Phobius"/>
    </source>
</evidence>
<comment type="caution">
    <text evidence="10">The sequence shown here is derived from an EMBL/GenBank/DDBJ whole genome shotgun (WGS) entry which is preliminary data.</text>
</comment>
<accession>A0A837DWY5</accession>
<evidence type="ECO:0000256" key="5">
    <source>
        <dbReference type="ARBA" id="ARBA00022970"/>
    </source>
</evidence>
<evidence type="ECO:0000313" key="11">
    <source>
        <dbReference type="Proteomes" id="UP000031011"/>
    </source>
</evidence>
<dbReference type="InterPro" id="IPR004841">
    <property type="entry name" value="AA-permease/SLC12A_dom"/>
</dbReference>
<keyword evidence="5" id="KW-0029">Amino-acid transport</keyword>
<dbReference type="AlphaFoldDB" id="A0A837DWY5"/>
<dbReference type="PANTHER" id="PTHR43495">
    <property type="entry name" value="GABA PERMEASE"/>
    <property type="match status" value="1"/>
</dbReference>
<dbReference type="GO" id="GO:0005886">
    <property type="term" value="C:plasma membrane"/>
    <property type="evidence" value="ECO:0007669"/>
    <property type="project" value="UniProtKB-SubCell"/>
</dbReference>
<reference evidence="10 11" key="1">
    <citation type="journal article" date="2015" name="BMC Microbiol.">
        <title>Lactobacillus ruminis strains cluster according to their mammalian gut source.</title>
        <authorList>
            <person name="O' Donnell M.M."/>
            <person name="Harris H.M."/>
            <person name="Lynch D.B."/>
            <person name="Ross R.P."/>
            <person name="O'Toole P.W."/>
        </authorList>
    </citation>
    <scope>NUCLEOTIDE SEQUENCE [LARGE SCALE GENOMIC DNA]</scope>
    <source>
        <strain evidence="10 11">DPC 6832</strain>
    </source>
</reference>